<evidence type="ECO:0000256" key="1">
    <source>
        <dbReference type="SAM" id="SignalP"/>
    </source>
</evidence>
<accession>A0ABW3AVG9</accession>
<name>A0ABW3AVG9_9SPHI</name>
<evidence type="ECO:0000313" key="2">
    <source>
        <dbReference type="EMBL" id="MFD0794870.1"/>
    </source>
</evidence>
<protein>
    <recommendedName>
        <fullName evidence="4">3-keto-disaccharide hydrolase domain-containing protein</fullName>
    </recommendedName>
</protein>
<organism evidence="2 3">
    <name type="scientific">Mucilaginibacter litoreus</name>
    <dbReference type="NCBI Taxonomy" id="1048221"/>
    <lineage>
        <taxon>Bacteria</taxon>
        <taxon>Pseudomonadati</taxon>
        <taxon>Bacteroidota</taxon>
        <taxon>Sphingobacteriia</taxon>
        <taxon>Sphingobacteriales</taxon>
        <taxon>Sphingobacteriaceae</taxon>
        <taxon>Mucilaginibacter</taxon>
    </lineage>
</organism>
<keyword evidence="1" id="KW-0732">Signal</keyword>
<comment type="caution">
    <text evidence="2">The sequence shown here is derived from an EMBL/GenBank/DDBJ whole genome shotgun (WGS) entry which is preliminary data.</text>
</comment>
<evidence type="ECO:0008006" key="4">
    <source>
        <dbReference type="Google" id="ProtNLM"/>
    </source>
</evidence>
<feature type="signal peptide" evidence="1">
    <location>
        <begin position="1"/>
        <end position="21"/>
    </location>
</feature>
<dbReference type="RefSeq" id="WP_377116697.1">
    <property type="nucleotide sequence ID" value="NZ_JBHTHZ010000013.1"/>
</dbReference>
<dbReference type="Gene3D" id="2.60.120.560">
    <property type="entry name" value="Exo-inulinase, domain 1"/>
    <property type="match status" value="1"/>
</dbReference>
<keyword evidence="3" id="KW-1185">Reference proteome</keyword>
<evidence type="ECO:0000313" key="3">
    <source>
        <dbReference type="Proteomes" id="UP001597010"/>
    </source>
</evidence>
<sequence length="208" mass="23433">MRMYKALLTGLILFYSISGFCQSNKIEDFSVVNRQVTINEDGSIHLNEVDGAGLAWINKAKFTKGSIEFDVKGNDKLQGSFVGIAFHGLNDSTYECVYFRPFNFLADDAVRKSHGVQYIALPEFDWPLLREKYPNKYELAVVPAPDPNSWFHVRITVAPDVINVYVNNSRQPMLAVKPLTKTGGNKIGYWVGYGSPGDWKNLKITESK</sequence>
<dbReference type="Proteomes" id="UP001597010">
    <property type="component" value="Unassembled WGS sequence"/>
</dbReference>
<proteinExistence type="predicted"/>
<feature type="chain" id="PRO_5046597006" description="3-keto-disaccharide hydrolase domain-containing protein" evidence="1">
    <location>
        <begin position="22"/>
        <end position="208"/>
    </location>
</feature>
<dbReference type="EMBL" id="JBHTHZ010000013">
    <property type="protein sequence ID" value="MFD0794870.1"/>
    <property type="molecule type" value="Genomic_DNA"/>
</dbReference>
<reference evidence="3" key="1">
    <citation type="journal article" date="2019" name="Int. J. Syst. Evol. Microbiol.">
        <title>The Global Catalogue of Microorganisms (GCM) 10K type strain sequencing project: providing services to taxonomists for standard genome sequencing and annotation.</title>
        <authorList>
            <consortium name="The Broad Institute Genomics Platform"/>
            <consortium name="The Broad Institute Genome Sequencing Center for Infectious Disease"/>
            <person name="Wu L."/>
            <person name="Ma J."/>
        </authorList>
    </citation>
    <scope>NUCLEOTIDE SEQUENCE [LARGE SCALE GENOMIC DNA]</scope>
    <source>
        <strain evidence="3">CCUG 61484</strain>
    </source>
</reference>
<gene>
    <name evidence="2" type="ORF">ACFQZX_14685</name>
</gene>